<dbReference type="Gene3D" id="3.40.50.1820">
    <property type="entry name" value="alpha/beta hydrolase"/>
    <property type="match status" value="1"/>
</dbReference>
<evidence type="ECO:0000313" key="1">
    <source>
        <dbReference type="EMBL" id="QFS52714.1"/>
    </source>
</evidence>
<dbReference type="AlphaFoldDB" id="A0A5P8WJ13"/>
<dbReference type="SUPFAM" id="SSF53474">
    <property type="entry name" value="alpha/beta-Hydrolases"/>
    <property type="match status" value="1"/>
</dbReference>
<evidence type="ECO:0000313" key="2">
    <source>
        <dbReference type="Proteomes" id="UP000326678"/>
    </source>
</evidence>
<protein>
    <submittedName>
        <fullName evidence="1">Alpha beta hydrolase</fullName>
    </submittedName>
</protein>
<dbReference type="Proteomes" id="UP000326678">
    <property type="component" value="Chromosome pGXM02"/>
</dbReference>
<keyword evidence="2" id="KW-1185">Reference proteome</keyword>
<dbReference type="InterPro" id="IPR029058">
    <property type="entry name" value="AB_hydrolase_fold"/>
</dbReference>
<proteinExistence type="predicted"/>
<name>A0A5P8WJ13_9NOSO</name>
<dbReference type="GO" id="GO:0016787">
    <property type="term" value="F:hydrolase activity"/>
    <property type="evidence" value="ECO:0007669"/>
    <property type="project" value="UniProtKB-KW"/>
</dbReference>
<keyword evidence="1" id="KW-0378">Hydrolase</keyword>
<reference evidence="1 2" key="1">
    <citation type="submission" date="2019-10" db="EMBL/GenBank/DDBJ databases">
        <title>Genomic and transcriptomic insights into the perfect genentic adaptation of a filamentous nitrogen-fixing cyanobacterium to rice fields.</title>
        <authorList>
            <person name="Chen Z."/>
        </authorList>
    </citation>
    <scope>NUCLEOTIDE SEQUENCE [LARGE SCALE GENOMIC DNA]</scope>
    <source>
        <strain evidence="1">CCNUC1</strain>
    </source>
</reference>
<organism evidence="1 2">
    <name type="scientific">Nostoc sphaeroides CCNUC1</name>
    <dbReference type="NCBI Taxonomy" id="2653204"/>
    <lineage>
        <taxon>Bacteria</taxon>
        <taxon>Bacillati</taxon>
        <taxon>Cyanobacteriota</taxon>
        <taxon>Cyanophyceae</taxon>
        <taxon>Nostocales</taxon>
        <taxon>Nostocaceae</taxon>
        <taxon>Nostoc</taxon>
    </lineage>
</organism>
<gene>
    <name evidence="1" type="ORF">GXM_10469</name>
</gene>
<dbReference type="RefSeq" id="WP_194199070.1">
    <property type="nucleotide sequence ID" value="NZ_CP045229.1"/>
</dbReference>
<sequence length="68" mass="7750">MLTNFLPSQVNQLTDQKAIAFAQSIERIAQVDKPTLILWGETDDMLPSEDAEKFQQSLVNSQLILRFL</sequence>
<dbReference type="KEGG" id="nsh:GXM_10469"/>
<accession>A0A5P8WJ13</accession>
<dbReference type="EMBL" id="CP045229">
    <property type="protein sequence ID" value="QFS52714.1"/>
    <property type="molecule type" value="Genomic_DNA"/>
</dbReference>